<evidence type="ECO:0000313" key="3">
    <source>
        <dbReference type="Proteomes" id="UP000030765"/>
    </source>
</evidence>
<keyword evidence="3" id="KW-1185">Reference proteome</keyword>
<dbReference type="EMBL" id="ATLV01022995">
    <property type="status" value="NOT_ANNOTATED_CDS"/>
    <property type="molecule type" value="Genomic_DNA"/>
</dbReference>
<sequence>MKPPVSVRRLGKVPGKVMMVQVPCVPGISTKSQEALHAVDRTSPVACWPRTFTQLARTVLVGGVRTIGSIPHVEHVPGV</sequence>
<evidence type="ECO:0000313" key="1">
    <source>
        <dbReference type="EMBL" id="KFB48232.1"/>
    </source>
</evidence>
<reference evidence="2" key="2">
    <citation type="submission" date="2020-05" db="UniProtKB">
        <authorList>
            <consortium name="EnsemblMetazoa"/>
        </authorList>
    </citation>
    <scope>IDENTIFICATION</scope>
</reference>
<evidence type="ECO:0000313" key="2">
    <source>
        <dbReference type="EnsemblMetazoa" id="ASIC016353-PA"/>
    </source>
</evidence>
<name>A0A084WDD8_ANOSI</name>
<dbReference type="VEuPathDB" id="VectorBase:ASIC016353"/>
<organism evidence="1">
    <name type="scientific">Anopheles sinensis</name>
    <name type="common">Mosquito</name>
    <dbReference type="NCBI Taxonomy" id="74873"/>
    <lineage>
        <taxon>Eukaryota</taxon>
        <taxon>Metazoa</taxon>
        <taxon>Ecdysozoa</taxon>
        <taxon>Arthropoda</taxon>
        <taxon>Hexapoda</taxon>
        <taxon>Insecta</taxon>
        <taxon>Pterygota</taxon>
        <taxon>Neoptera</taxon>
        <taxon>Endopterygota</taxon>
        <taxon>Diptera</taxon>
        <taxon>Nematocera</taxon>
        <taxon>Culicoidea</taxon>
        <taxon>Culicidae</taxon>
        <taxon>Anophelinae</taxon>
        <taxon>Anopheles</taxon>
    </lineage>
</organism>
<gene>
    <name evidence="1" type="ORF">ZHAS_00016353</name>
</gene>
<dbReference type="AlphaFoldDB" id="A0A084WDD8"/>
<accession>A0A084WDD8</accession>
<dbReference type="EnsemblMetazoa" id="ASIC016353-RA">
    <property type="protein sequence ID" value="ASIC016353-PA"/>
    <property type="gene ID" value="ASIC016353"/>
</dbReference>
<dbReference type="EMBL" id="KE525339">
    <property type="protein sequence ID" value="KFB48232.1"/>
    <property type="molecule type" value="Genomic_DNA"/>
</dbReference>
<proteinExistence type="predicted"/>
<dbReference type="Proteomes" id="UP000030765">
    <property type="component" value="Unassembled WGS sequence"/>
</dbReference>
<protein>
    <submittedName>
        <fullName evidence="1 2">Cobalt ABC transporter permease</fullName>
    </submittedName>
</protein>
<reference evidence="1 3" key="1">
    <citation type="journal article" date="2014" name="BMC Genomics">
        <title>Genome sequence of Anopheles sinensis provides insight into genetics basis of mosquito competence for malaria parasites.</title>
        <authorList>
            <person name="Zhou D."/>
            <person name="Zhang D."/>
            <person name="Ding G."/>
            <person name="Shi L."/>
            <person name="Hou Q."/>
            <person name="Ye Y."/>
            <person name="Xu Y."/>
            <person name="Zhou H."/>
            <person name="Xiong C."/>
            <person name="Li S."/>
            <person name="Yu J."/>
            <person name="Hong S."/>
            <person name="Yu X."/>
            <person name="Zou P."/>
            <person name="Chen C."/>
            <person name="Chang X."/>
            <person name="Wang W."/>
            <person name="Lv Y."/>
            <person name="Sun Y."/>
            <person name="Ma L."/>
            <person name="Shen B."/>
            <person name="Zhu C."/>
        </authorList>
    </citation>
    <scope>NUCLEOTIDE SEQUENCE [LARGE SCALE GENOMIC DNA]</scope>
</reference>